<feature type="compositionally biased region" description="Polar residues" evidence="1">
    <location>
        <begin position="185"/>
        <end position="204"/>
    </location>
</feature>
<reference evidence="2 3" key="1">
    <citation type="submission" date="2022-01" db="EMBL/GenBank/DDBJ databases">
        <title>A chromosomal length assembly of Cordylochernes scorpioides.</title>
        <authorList>
            <person name="Zeh D."/>
            <person name="Zeh J."/>
        </authorList>
    </citation>
    <scope>NUCLEOTIDE SEQUENCE [LARGE SCALE GENOMIC DNA]</scope>
    <source>
        <strain evidence="2">IN4F17</strain>
        <tissue evidence="2">Whole Body</tissue>
    </source>
</reference>
<evidence type="ECO:0000313" key="2">
    <source>
        <dbReference type="EMBL" id="UYV67886.1"/>
    </source>
</evidence>
<evidence type="ECO:0000313" key="3">
    <source>
        <dbReference type="Proteomes" id="UP001235939"/>
    </source>
</evidence>
<proteinExistence type="predicted"/>
<sequence>MTEDNNMRRTMEVSEDDEYFVDASAYMQPRLDDLVCRLTDAIRGLAAPRAGENLIAPFDGSYAANTFFQQLEQASEAPSDDNTRVNTLINRSTITADIFGDSIERLKFLNLKYNDNNDLEQYFKEKSALANKLNLEKTLLLEALTDGMPDHLKKYLIAARVQEPSEWYKITTQLILSTKKEEEPQQPSISTSTPVKKFNSNSSKAQYQPFPRTAAATHHQQEPYKSINQPPYPCKICASHQLPNQIHFHSDCPLKNNNHPKRINPGFTPKFLYYGIQPQYIEHDTVTHTPIEKARKLAIEITIKSHEHSKQLYDIKHPEPIFKEGDQDGNFQNSLNEVDAAAWNSFRNVCKNFLGSVKVENYRDIVNDLLLSYKALGCNMSLKIHFLHSHLDFFPDNLGAVVDEHGERFHQDISSMEKRYQGKWSPSMLADYCWTLKSDVITSKV</sequence>
<protein>
    <submittedName>
        <fullName evidence="2">Uncharacterized protein</fullName>
    </submittedName>
</protein>
<accession>A0ABY6KGB1</accession>
<name>A0ABY6KGB1_9ARAC</name>
<organism evidence="2 3">
    <name type="scientific">Cordylochernes scorpioides</name>
    <dbReference type="NCBI Taxonomy" id="51811"/>
    <lineage>
        <taxon>Eukaryota</taxon>
        <taxon>Metazoa</taxon>
        <taxon>Ecdysozoa</taxon>
        <taxon>Arthropoda</taxon>
        <taxon>Chelicerata</taxon>
        <taxon>Arachnida</taxon>
        <taxon>Pseudoscorpiones</taxon>
        <taxon>Cheliferoidea</taxon>
        <taxon>Chernetidae</taxon>
        <taxon>Cordylochernes</taxon>
    </lineage>
</organism>
<keyword evidence="3" id="KW-1185">Reference proteome</keyword>
<dbReference type="Proteomes" id="UP001235939">
    <property type="component" value="Chromosome 05"/>
</dbReference>
<dbReference type="PANTHER" id="PTHR46114">
    <property type="entry name" value="APPLE DOMAIN-CONTAINING PROTEIN"/>
    <property type="match status" value="1"/>
</dbReference>
<dbReference type="PANTHER" id="PTHR46114:SF2">
    <property type="entry name" value="CULLIN N-TERMINAL DOMAIN-CONTAINING PROTEIN"/>
    <property type="match status" value="1"/>
</dbReference>
<feature type="region of interest" description="Disordered" evidence="1">
    <location>
        <begin position="179"/>
        <end position="204"/>
    </location>
</feature>
<evidence type="ECO:0000256" key="1">
    <source>
        <dbReference type="SAM" id="MobiDB-lite"/>
    </source>
</evidence>
<dbReference type="EMBL" id="CP092867">
    <property type="protein sequence ID" value="UYV67886.1"/>
    <property type="molecule type" value="Genomic_DNA"/>
</dbReference>
<gene>
    <name evidence="2" type="ORF">LAZ67_5002395</name>
</gene>